<feature type="region of interest" description="Disordered" evidence="2">
    <location>
        <begin position="537"/>
        <end position="624"/>
    </location>
</feature>
<feature type="compositionally biased region" description="Basic and acidic residues" evidence="2">
    <location>
        <begin position="211"/>
        <end position="230"/>
    </location>
</feature>
<protein>
    <submittedName>
        <fullName evidence="4">Coiled-coil domain containing 50</fullName>
    </submittedName>
</protein>
<accession>A0A8C3CNX6</accession>
<reference evidence="4" key="3">
    <citation type="submission" date="2025-09" db="UniProtKB">
        <authorList>
            <consortium name="Ensembl"/>
        </authorList>
    </citation>
    <scope>IDENTIFICATION</scope>
</reference>
<evidence type="ECO:0000256" key="2">
    <source>
        <dbReference type="SAM" id="MobiDB-lite"/>
    </source>
</evidence>
<feature type="region of interest" description="Disordered" evidence="2">
    <location>
        <begin position="211"/>
        <end position="498"/>
    </location>
</feature>
<feature type="compositionally biased region" description="Pro residues" evidence="2">
    <location>
        <begin position="31"/>
        <end position="56"/>
    </location>
</feature>
<evidence type="ECO:0000313" key="4">
    <source>
        <dbReference type="Ensembl" id="ENSCMMP00000022255.1"/>
    </source>
</evidence>
<sequence>MKKEGKKKKKRKRDSSRQGEAAGGRGAAAPAPRPAPSPRPARPGPARPFLSPPPPRTAAGGSVRRGAAPGGTARSGTGTGSGRHGAGSMAEIGIDQSKLPGVKEVCRDFAVLEDHTLAHNLQEQEIEHHLATNIQRNRLVQHDLQVARQLQEEEDLKARAQIQKRQKDLERQDSEIAQEIQVKLVFEAEQRRRQEEKDEDIARLLQQKELQEEKKRKKHYPESQGHKMYEDSYYSENGEHPRGDPGEQVSEPPRARGDDRHAHRQRERQKAHSPLPDRASKHRHVPSEDHHGSPQPSEATDGHRQRQKSASQGGSGRPPSLDLEREADGGAHKQSSSWELQERRAASREKARRPLSLDLESERGLADQARCSRKPARQDREKHLPLLDMELEAEQETWRRGGSQVVRPENRKSRLWGRSSHRTEHDGRLRDSEFQEDHRRGEERDCKSTGRRKPSPSPHSVSRGEVGDSQRDSGTKLRGMRQATYDKPLREQELSDAEIARKLQEEELLANQADQKAAQVAQDEEIARLLMAEEKKAFKKGKEREKSSFEKKRHDQDWKHDASESPRSRSKEGPETQRHKGDKSVRSQPLLDDFEHARYYTSQSSPLRQFSKPEHSPKGSRRKQ</sequence>
<feature type="compositionally biased region" description="Basic residues" evidence="2">
    <location>
        <begin position="1"/>
        <end position="14"/>
    </location>
</feature>
<feature type="compositionally biased region" description="Basic and acidic residues" evidence="2">
    <location>
        <begin position="421"/>
        <end position="448"/>
    </location>
</feature>
<dbReference type="Proteomes" id="UP000694556">
    <property type="component" value="Chromosome 9"/>
</dbReference>
<feature type="compositionally biased region" description="Basic and acidic residues" evidence="2">
    <location>
        <begin position="376"/>
        <end position="385"/>
    </location>
</feature>
<feature type="compositionally biased region" description="Basic and acidic residues" evidence="2">
    <location>
        <begin position="322"/>
        <end position="331"/>
    </location>
</feature>
<feature type="domain" description="Coiled-coil" evidence="3">
    <location>
        <begin position="93"/>
        <end position="217"/>
    </location>
</feature>
<feature type="compositionally biased region" description="Low complexity" evidence="2">
    <location>
        <begin position="64"/>
        <end position="76"/>
    </location>
</feature>
<dbReference type="PANTHER" id="PTHR22115">
    <property type="entry name" value="C3ORF6 PROTEIN-RELATED"/>
    <property type="match status" value="1"/>
</dbReference>
<reference evidence="4" key="1">
    <citation type="submission" date="2018-09" db="EMBL/GenBank/DDBJ databases">
        <title>Common duck and Muscovy duck high density SNP chip.</title>
        <authorList>
            <person name="Vignal A."/>
            <person name="Thebault N."/>
            <person name="Warren W.C."/>
        </authorList>
    </citation>
    <scope>NUCLEOTIDE SEQUENCE [LARGE SCALE GENOMIC DNA]</scope>
</reference>
<organism evidence="4 5">
    <name type="scientific">Cairina moschata</name>
    <name type="common">Muscovy duck</name>
    <dbReference type="NCBI Taxonomy" id="8855"/>
    <lineage>
        <taxon>Eukaryota</taxon>
        <taxon>Metazoa</taxon>
        <taxon>Chordata</taxon>
        <taxon>Craniata</taxon>
        <taxon>Vertebrata</taxon>
        <taxon>Euteleostomi</taxon>
        <taxon>Archelosauria</taxon>
        <taxon>Archosauria</taxon>
        <taxon>Dinosauria</taxon>
        <taxon>Saurischia</taxon>
        <taxon>Theropoda</taxon>
        <taxon>Coelurosauria</taxon>
        <taxon>Aves</taxon>
        <taxon>Neognathae</taxon>
        <taxon>Galloanserae</taxon>
        <taxon>Anseriformes</taxon>
        <taxon>Anatidae</taxon>
        <taxon>Anatinae</taxon>
        <taxon>Cairina</taxon>
    </lineage>
</organism>
<evidence type="ECO:0000259" key="3">
    <source>
        <dbReference type="Pfam" id="PF15295"/>
    </source>
</evidence>
<keyword evidence="1" id="KW-0175">Coiled coil</keyword>
<dbReference type="AlphaFoldDB" id="A0A8C3CNX6"/>
<dbReference type="GO" id="GO:0031625">
    <property type="term" value="F:ubiquitin protein ligase binding"/>
    <property type="evidence" value="ECO:0007669"/>
    <property type="project" value="TreeGrafter"/>
</dbReference>
<feature type="compositionally biased region" description="Basic and acidic residues" evidence="2">
    <location>
        <begin position="465"/>
        <end position="475"/>
    </location>
</feature>
<dbReference type="Ensembl" id="ENSCMMT00000024388.1">
    <property type="protein sequence ID" value="ENSCMMP00000022255.1"/>
    <property type="gene ID" value="ENSCMMG00000013962.1"/>
</dbReference>
<name>A0A8C3CNX6_CAIMO</name>
<proteinExistence type="predicted"/>
<feature type="region of interest" description="Disordered" evidence="2">
    <location>
        <begin position="1"/>
        <end position="93"/>
    </location>
</feature>
<dbReference type="PANTHER" id="PTHR22115:SF1">
    <property type="entry name" value="COILED-COIL DOMAIN-CONTAINING PROTEIN 50"/>
    <property type="match status" value="1"/>
</dbReference>
<dbReference type="GO" id="GO:0005737">
    <property type="term" value="C:cytoplasm"/>
    <property type="evidence" value="ECO:0007669"/>
    <property type="project" value="TreeGrafter"/>
</dbReference>
<keyword evidence="5" id="KW-1185">Reference proteome</keyword>
<feature type="compositionally biased region" description="Basic and acidic residues" evidence="2">
    <location>
        <begin position="537"/>
        <end position="585"/>
    </location>
</feature>
<feature type="compositionally biased region" description="Basic residues" evidence="2">
    <location>
        <begin position="262"/>
        <end position="271"/>
    </location>
</feature>
<dbReference type="Pfam" id="PF15295">
    <property type="entry name" value="CCDC50_N"/>
    <property type="match status" value="1"/>
</dbReference>
<evidence type="ECO:0000313" key="5">
    <source>
        <dbReference type="Proteomes" id="UP000694556"/>
    </source>
</evidence>
<reference evidence="4" key="2">
    <citation type="submission" date="2025-08" db="UniProtKB">
        <authorList>
            <consortium name="Ensembl"/>
        </authorList>
    </citation>
    <scope>IDENTIFICATION</scope>
</reference>
<dbReference type="InterPro" id="IPR039303">
    <property type="entry name" value="CCDC50"/>
</dbReference>
<evidence type="ECO:0000256" key="1">
    <source>
        <dbReference type="ARBA" id="ARBA00023054"/>
    </source>
</evidence>
<feature type="compositionally biased region" description="Basic and acidic residues" evidence="2">
    <location>
        <begin position="340"/>
        <end position="349"/>
    </location>
</feature>
<feature type="compositionally biased region" description="Basic and acidic residues" evidence="2">
    <location>
        <begin position="487"/>
        <end position="498"/>
    </location>
</feature>
<dbReference type="InterPro" id="IPR029311">
    <property type="entry name" value="CCDC50_N"/>
</dbReference>